<dbReference type="Pfam" id="PF21157">
    <property type="entry name" value="DksA_N"/>
    <property type="match status" value="1"/>
</dbReference>
<name>A0A0K1EJL6_CHOCO</name>
<proteinExistence type="predicted"/>
<dbReference type="PROSITE" id="PS51128">
    <property type="entry name" value="ZF_DKSA_2"/>
    <property type="match status" value="1"/>
</dbReference>
<dbReference type="SUPFAM" id="SSF57716">
    <property type="entry name" value="Glucocorticoid receptor-like (DNA-binding domain)"/>
    <property type="match status" value="1"/>
</dbReference>
<evidence type="ECO:0000259" key="6">
    <source>
        <dbReference type="Pfam" id="PF21157"/>
    </source>
</evidence>
<dbReference type="InterPro" id="IPR048489">
    <property type="entry name" value="DksA_N"/>
</dbReference>
<dbReference type="Proteomes" id="UP000067626">
    <property type="component" value="Chromosome"/>
</dbReference>
<dbReference type="InterPro" id="IPR000962">
    <property type="entry name" value="Znf_DskA_TraR"/>
</dbReference>
<evidence type="ECO:0000256" key="3">
    <source>
        <dbReference type="ARBA" id="ARBA00022833"/>
    </source>
</evidence>
<dbReference type="PANTHER" id="PTHR33823">
    <property type="entry name" value="RNA POLYMERASE-BINDING TRANSCRIPTION FACTOR DKSA-RELATED"/>
    <property type="match status" value="1"/>
</dbReference>
<reference evidence="7 8" key="1">
    <citation type="submission" date="2015-07" db="EMBL/GenBank/DDBJ databases">
        <title>Genome analysis of myxobacterium Chondromyces crocatus Cm c5 reveals a high potential for natural compound synthesis and the genetic basis for the loss of fruiting body formation.</title>
        <authorList>
            <person name="Zaburannyi N."/>
            <person name="Bunk B."/>
            <person name="Maier J."/>
            <person name="Overmann J."/>
            <person name="Mueller R."/>
        </authorList>
    </citation>
    <scope>NUCLEOTIDE SEQUENCE [LARGE SCALE GENOMIC DNA]</scope>
    <source>
        <strain evidence="7 8">Cm c5</strain>
    </source>
</reference>
<evidence type="ECO:0000256" key="1">
    <source>
        <dbReference type="ARBA" id="ARBA00022723"/>
    </source>
</evidence>
<dbReference type="PROSITE" id="PS01102">
    <property type="entry name" value="ZF_DKSA_1"/>
    <property type="match status" value="1"/>
</dbReference>
<protein>
    <submittedName>
        <fullName evidence="7">Conjugal transfer protein TraR</fullName>
    </submittedName>
</protein>
<keyword evidence="1" id="KW-0479">Metal-binding</keyword>
<dbReference type="KEGG" id="ccro:CMC5_050290"/>
<feature type="domain" description="DnaK suppressor protein DksA N-terminal" evidence="6">
    <location>
        <begin position="16"/>
        <end position="87"/>
    </location>
</feature>
<dbReference type="PATRIC" id="fig|52.7.peg.5564"/>
<dbReference type="AlphaFoldDB" id="A0A0K1EJL6"/>
<dbReference type="Gene3D" id="1.20.120.910">
    <property type="entry name" value="DksA, coiled-coil domain"/>
    <property type="match status" value="1"/>
</dbReference>
<sequence length="131" mass="15133">MPEGVNDARGHMNKVQLKKFKSLLEAKRDEILKKAQQTLNEDMALDANDLPDEMDLASSEYLQSFTFRLRGREKSFLDKIDKALAKIEDGTFGNCEECEEEITVKRLEARPETTLCIRCKEDQERVEKDYG</sequence>
<keyword evidence="2" id="KW-0863">Zinc-finger</keyword>
<evidence type="ECO:0000259" key="5">
    <source>
        <dbReference type="Pfam" id="PF01258"/>
    </source>
</evidence>
<dbReference type="SUPFAM" id="SSF109635">
    <property type="entry name" value="DnaK suppressor protein DksA, alpha-hairpin domain"/>
    <property type="match status" value="1"/>
</dbReference>
<dbReference type="InterPro" id="IPR037187">
    <property type="entry name" value="DnaK_N"/>
</dbReference>
<dbReference type="GO" id="GO:0008270">
    <property type="term" value="F:zinc ion binding"/>
    <property type="evidence" value="ECO:0007669"/>
    <property type="project" value="UniProtKB-KW"/>
</dbReference>
<evidence type="ECO:0000313" key="8">
    <source>
        <dbReference type="Proteomes" id="UP000067626"/>
    </source>
</evidence>
<feature type="domain" description="Zinc finger DksA/TraR C4-type" evidence="5">
    <location>
        <begin position="90"/>
        <end position="125"/>
    </location>
</feature>
<dbReference type="InterPro" id="IPR020458">
    <property type="entry name" value="Znf_DskA_TraR_CS"/>
</dbReference>
<dbReference type="EMBL" id="CP012159">
    <property type="protein sequence ID" value="AKT40872.1"/>
    <property type="molecule type" value="Genomic_DNA"/>
</dbReference>
<keyword evidence="8" id="KW-1185">Reference proteome</keyword>
<evidence type="ECO:0000313" key="7">
    <source>
        <dbReference type="EMBL" id="AKT40872.1"/>
    </source>
</evidence>
<accession>A0A0K1EJL6</accession>
<feature type="zinc finger region" description="dksA C4-type" evidence="4">
    <location>
        <begin position="95"/>
        <end position="119"/>
    </location>
</feature>
<keyword evidence="3" id="KW-0862">Zinc</keyword>
<dbReference type="STRING" id="52.CMC5_050290"/>
<evidence type="ECO:0000256" key="2">
    <source>
        <dbReference type="ARBA" id="ARBA00022771"/>
    </source>
</evidence>
<dbReference type="Pfam" id="PF01258">
    <property type="entry name" value="zf-dskA_traR"/>
    <property type="match status" value="1"/>
</dbReference>
<gene>
    <name evidence="7" type="primary">traR</name>
    <name evidence="7" type="ORF">CMC5_050290</name>
</gene>
<organism evidence="7 8">
    <name type="scientific">Chondromyces crocatus</name>
    <dbReference type="NCBI Taxonomy" id="52"/>
    <lineage>
        <taxon>Bacteria</taxon>
        <taxon>Pseudomonadati</taxon>
        <taxon>Myxococcota</taxon>
        <taxon>Polyangia</taxon>
        <taxon>Polyangiales</taxon>
        <taxon>Polyangiaceae</taxon>
        <taxon>Chondromyces</taxon>
    </lineage>
</organism>
<evidence type="ECO:0000256" key="4">
    <source>
        <dbReference type="PROSITE-ProRule" id="PRU00510"/>
    </source>
</evidence>